<gene>
    <name evidence="2" type="ORF">SAMN02745133_03168</name>
</gene>
<evidence type="ECO:0000313" key="3">
    <source>
        <dbReference type="Proteomes" id="UP000184148"/>
    </source>
</evidence>
<sequence length="158" mass="18087">MKVKLLLSMLVILAMLFSFGCSNQNYKSISKQILTDKDWDINAIIEWNNEIVVGRVEARYKGNLPLEYVTIEPDFRSGDWPSHYKPPVRGKYTWNAEKPGGAIPDVKETSTMSTSVLSKKPSKLMKESEAVRILEDVKINIQWKVASETEPRTFSNYK</sequence>
<organism evidence="2 3">
    <name type="scientific">Desulforamulus putei DSM 12395</name>
    <dbReference type="NCBI Taxonomy" id="1121429"/>
    <lineage>
        <taxon>Bacteria</taxon>
        <taxon>Bacillati</taxon>
        <taxon>Bacillota</taxon>
        <taxon>Clostridia</taxon>
        <taxon>Eubacteriales</taxon>
        <taxon>Peptococcaceae</taxon>
        <taxon>Desulforamulus</taxon>
    </lineage>
</organism>
<dbReference type="RefSeq" id="WP_073240295.1">
    <property type="nucleotide sequence ID" value="NZ_FQUY01000050.1"/>
</dbReference>
<dbReference type="PROSITE" id="PS51257">
    <property type="entry name" value="PROKAR_LIPOPROTEIN"/>
    <property type="match status" value="1"/>
</dbReference>
<evidence type="ECO:0000313" key="2">
    <source>
        <dbReference type="EMBL" id="SHF64836.1"/>
    </source>
</evidence>
<reference evidence="3" key="1">
    <citation type="submission" date="2016-11" db="EMBL/GenBank/DDBJ databases">
        <authorList>
            <person name="Varghese N."/>
            <person name="Submissions S."/>
        </authorList>
    </citation>
    <scope>NUCLEOTIDE SEQUENCE [LARGE SCALE GENOMIC DNA]</scope>
    <source>
        <strain evidence="3">DSM 12395</strain>
    </source>
</reference>
<evidence type="ECO:0000256" key="1">
    <source>
        <dbReference type="SAM" id="SignalP"/>
    </source>
</evidence>
<keyword evidence="1" id="KW-0732">Signal</keyword>
<accession>A0A1M5DD32</accession>
<dbReference type="EMBL" id="FQUY01000050">
    <property type="protein sequence ID" value="SHF64836.1"/>
    <property type="molecule type" value="Genomic_DNA"/>
</dbReference>
<feature type="signal peptide" evidence="1">
    <location>
        <begin position="1"/>
        <end position="20"/>
    </location>
</feature>
<dbReference type="OrthoDB" id="1806874at2"/>
<proteinExistence type="predicted"/>
<dbReference type="AlphaFoldDB" id="A0A1M5DD32"/>
<name>A0A1M5DD32_9FIRM</name>
<keyword evidence="3" id="KW-1185">Reference proteome</keyword>
<dbReference type="Proteomes" id="UP000184148">
    <property type="component" value="Unassembled WGS sequence"/>
</dbReference>
<feature type="chain" id="PRO_5012228921" evidence="1">
    <location>
        <begin position="21"/>
        <end position="158"/>
    </location>
</feature>
<protein>
    <submittedName>
        <fullName evidence="2">Uncharacterized protein</fullName>
    </submittedName>
</protein>